<dbReference type="InterPro" id="IPR017585">
    <property type="entry name" value="SAF_FlgA"/>
</dbReference>
<feature type="domain" description="Flagella basal body P-ring formation protein FlgA SAF" evidence="2">
    <location>
        <begin position="290"/>
        <end position="409"/>
    </location>
</feature>
<dbReference type="PANTHER" id="PTHR36307:SF1">
    <property type="entry name" value="FLAGELLA BASAL BODY P-RING FORMATION PROTEIN FLGA"/>
    <property type="match status" value="1"/>
</dbReference>
<sequence length="417" mass="45445">MVNMKFATFIRNTVLTFALIAGVSDACAQTGAFVPVRKSRPAPSPNTTIDATTNWTFRMKSESVVNSPIVRLGDVVVPLDPNIPGWPRMSRSAVGLVPVNGKAMRVDRQRLTEVILNAEATPKRLYWIGPDTTEVTYVVAAKPAPPSSSVAPSSLVAGSSIQHANYHGPADHGPARLNQQVAGHTAMKQTTDPIPQRANLDPQFAERLIQWITLAISRSDASLLERYDMQIDRHQPAMQQLELARGVQSAEFVNTVKPGPGLLRVVSNGLEGSIETELIVTLEKNPVAIVPIKSIRSGNRIGRADLTERPIPIDQWDESYCTDPIELVGMETRSNLRSHEPILRSQVGKPMLIRRGDLVEVRVVNGAISVTTNAKALGDGAESELVEIETLEPRKRLVARVVNSSVVEIVTRAPQAQ</sequence>
<evidence type="ECO:0000313" key="3">
    <source>
        <dbReference type="EMBL" id="GAA5509334.1"/>
    </source>
</evidence>
<dbReference type="Gene3D" id="2.30.30.760">
    <property type="match status" value="1"/>
</dbReference>
<comment type="caution">
    <text evidence="3">The sequence shown here is derived from an EMBL/GenBank/DDBJ whole genome shotgun (WGS) entry which is preliminary data.</text>
</comment>
<dbReference type="CDD" id="cd11614">
    <property type="entry name" value="SAF_CpaB_FlgA_like"/>
    <property type="match status" value="1"/>
</dbReference>
<feature type="chain" id="PRO_5045829752" description="Flagella basal body P-ring formation protein FlgA SAF domain-containing protein" evidence="1">
    <location>
        <begin position="29"/>
        <end position="417"/>
    </location>
</feature>
<protein>
    <recommendedName>
        <fullName evidence="2">Flagella basal body P-ring formation protein FlgA SAF domain-containing protein</fullName>
    </recommendedName>
</protein>
<name>A0ABP9VW02_9BACT</name>
<proteinExistence type="predicted"/>
<dbReference type="PANTHER" id="PTHR36307">
    <property type="entry name" value="FLAGELLA BASAL BODY P-RING FORMATION PROTEIN FLGA"/>
    <property type="match status" value="1"/>
</dbReference>
<evidence type="ECO:0000256" key="1">
    <source>
        <dbReference type="SAM" id="SignalP"/>
    </source>
</evidence>
<dbReference type="Proteomes" id="UP001416858">
    <property type="component" value="Unassembled WGS sequence"/>
</dbReference>
<dbReference type="EMBL" id="BAABRO010000013">
    <property type="protein sequence ID" value="GAA5509334.1"/>
    <property type="molecule type" value="Genomic_DNA"/>
</dbReference>
<keyword evidence="4" id="KW-1185">Reference proteome</keyword>
<accession>A0ABP9VW02</accession>
<dbReference type="Pfam" id="PF13144">
    <property type="entry name" value="ChapFlgA"/>
    <property type="match status" value="1"/>
</dbReference>
<evidence type="ECO:0000313" key="4">
    <source>
        <dbReference type="Proteomes" id="UP001416858"/>
    </source>
</evidence>
<feature type="signal peptide" evidence="1">
    <location>
        <begin position="1"/>
        <end position="28"/>
    </location>
</feature>
<gene>
    <name evidence="3" type="ORF">Rcae01_04833</name>
</gene>
<dbReference type="InterPro" id="IPR039246">
    <property type="entry name" value="Flagellar_FlgA"/>
</dbReference>
<organism evidence="3 4">
    <name type="scientific">Novipirellula caenicola</name>
    <dbReference type="NCBI Taxonomy" id="1536901"/>
    <lineage>
        <taxon>Bacteria</taxon>
        <taxon>Pseudomonadati</taxon>
        <taxon>Planctomycetota</taxon>
        <taxon>Planctomycetia</taxon>
        <taxon>Pirellulales</taxon>
        <taxon>Pirellulaceae</taxon>
        <taxon>Novipirellula</taxon>
    </lineage>
</organism>
<keyword evidence="1" id="KW-0732">Signal</keyword>
<dbReference type="NCBIfam" id="TIGR03170">
    <property type="entry name" value="flgA_cterm"/>
    <property type="match status" value="1"/>
</dbReference>
<reference evidence="3 4" key="1">
    <citation type="submission" date="2024-02" db="EMBL/GenBank/DDBJ databases">
        <title>Rhodopirellula caenicola NBRC 110016.</title>
        <authorList>
            <person name="Ichikawa N."/>
            <person name="Katano-Makiyama Y."/>
            <person name="Hidaka K."/>
        </authorList>
    </citation>
    <scope>NUCLEOTIDE SEQUENCE [LARGE SCALE GENOMIC DNA]</scope>
    <source>
        <strain evidence="3 4">NBRC 110016</strain>
    </source>
</reference>
<evidence type="ECO:0000259" key="2">
    <source>
        <dbReference type="Pfam" id="PF13144"/>
    </source>
</evidence>